<dbReference type="FunCoup" id="G8ZXT1">
    <property type="interactions" value="53"/>
</dbReference>
<reference evidence="2 3" key="1">
    <citation type="journal article" date="2011" name="Proc. Natl. Acad. Sci. U.S.A.">
        <title>Evolutionary erosion of yeast sex chromosomes by mating-type switching accidents.</title>
        <authorList>
            <person name="Gordon J.L."/>
            <person name="Armisen D."/>
            <person name="Proux-Wera E."/>
            <person name="Oheigeartaigh S.S."/>
            <person name="Byrne K.P."/>
            <person name="Wolfe K.H."/>
        </authorList>
    </citation>
    <scope>NUCLEOTIDE SEQUENCE [LARGE SCALE GENOMIC DNA]</scope>
    <source>
        <strain evidence="3">ATCC 10662 / CBS 1146 / NBRC 0425 / NCYC 2629 / NRRL Y-866</strain>
    </source>
</reference>
<dbReference type="eggNOG" id="ENOG502S3Y9">
    <property type="taxonomic scope" value="Eukaryota"/>
</dbReference>
<dbReference type="RefSeq" id="XP_003682909.1">
    <property type="nucleotide sequence ID" value="XM_003682861.1"/>
</dbReference>
<feature type="chain" id="PRO_5003519768" description="FAS1 domain-containing protein" evidence="1">
    <location>
        <begin position="20"/>
        <end position="181"/>
    </location>
</feature>
<dbReference type="OrthoDB" id="4069604at2759"/>
<name>G8ZXT1_TORDE</name>
<sequence length="181" mass="19723">MRFWLFFLSNAFVAAVAFSQMTTKTDEEARKSAAGANLPFFTVFVSDINTNLAAYNSFMESNNMKLPQAVADYYFHVIRLSQTADLEKDVASSFPFTQFKTFITKFPWYDSLLQRASVSTLYVPQDFVSSATAGAQLGTSTSKVSTTSSGTAETALDSSNAAPGVNKGHITLLLVICGFIL</sequence>
<evidence type="ECO:0000313" key="3">
    <source>
        <dbReference type="Proteomes" id="UP000005627"/>
    </source>
</evidence>
<dbReference type="GO" id="GO:0009277">
    <property type="term" value="C:fungal-type cell wall"/>
    <property type="evidence" value="ECO:0007669"/>
    <property type="project" value="EnsemblFungi"/>
</dbReference>
<dbReference type="GeneID" id="11504993"/>
<dbReference type="InterPro" id="IPR000992">
    <property type="entry name" value="SRP1_TIP1"/>
</dbReference>
<dbReference type="Pfam" id="PF00660">
    <property type="entry name" value="SRP1_TIP1"/>
    <property type="match status" value="1"/>
</dbReference>
<gene>
    <name evidence="2" type="primary">TDEL0G03310</name>
    <name evidence="2" type="ORF">TDEL_0G03310</name>
</gene>
<evidence type="ECO:0000313" key="2">
    <source>
        <dbReference type="EMBL" id="CCE93698.1"/>
    </source>
</evidence>
<dbReference type="InParanoid" id="G8ZXT1"/>
<dbReference type="HOGENOM" id="CLU_092872_0_0_1"/>
<keyword evidence="3" id="KW-1185">Reference proteome</keyword>
<keyword evidence="1" id="KW-0732">Signal</keyword>
<dbReference type="STRING" id="1076872.G8ZXT1"/>
<dbReference type="AlphaFoldDB" id="G8ZXT1"/>
<feature type="signal peptide" evidence="1">
    <location>
        <begin position="1"/>
        <end position="19"/>
    </location>
</feature>
<evidence type="ECO:0000256" key="1">
    <source>
        <dbReference type="SAM" id="SignalP"/>
    </source>
</evidence>
<dbReference type="Proteomes" id="UP000005627">
    <property type="component" value="Chromosome 7"/>
</dbReference>
<dbReference type="KEGG" id="tdl:TDEL_0G03310"/>
<organism evidence="2 3">
    <name type="scientific">Torulaspora delbrueckii</name>
    <name type="common">Yeast</name>
    <name type="synonym">Candida colliculosa</name>
    <dbReference type="NCBI Taxonomy" id="4950"/>
    <lineage>
        <taxon>Eukaryota</taxon>
        <taxon>Fungi</taxon>
        <taxon>Dikarya</taxon>
        <taxon>Ascomycota</taxon>
        <taxon>Saccharomycotina</taxon>
        <taxon>Saccharomycetes</taxon>
        <taxon>Saccharomycetales</taxon>
        <taxon>Saccharomycetaceae</taxon>
        <taxon>Torulaspora</taxon>
    </lineage>
</organism>
<protein>
    <recommendedName>
        <fullName evidence="4">FAS1 domain-containing protein</fullName>
    </recommendedName>
</protein>
<dbReference type="EMBL" id="HE616748">
    <property type="protein sequence ID" value="CCE93698.1"/>
    <property type="molecule type" value="Genomic_DNA"/>
</dbReference>
<dbReference type="GO" id="GO:0000749">
    <property type="term" value="P:response to pheromone triggering conjugation with cellular fusion"/>
    <property type="evidence" value="ECO:0007669"/>
    <property type="project" value="EnsemblFungi"/>
</dbReference>
<accession>G8ZXT1</accession>
<proteinExistence type="predicted"/>
<evidence type="ECO:0008006" key="4">
    <source>
        <dbReference type="Google" id="ProtNLM"/>
    </source>
</evidence>